<evidence type="ECO:0000313" key="1">
    <source>
        <dbReference type="EMBL" id="MDJ1485540.1"/>
    </source>
</evidence>
<dbReference type="EMBL" id="JASJOS010000021">
    <property type="protein sequence ID" value="MDJ1485540.1"/>
    <property type="molecule type" value="Genomic_DNA"/>
</dbReference>
<protein>
    <submittedName>
        <fullName evidence="1">Uncharacterized protein</fullName>
    </submittedName>
</protein>
<comment type="caution">
    <text evidence="1">The sequence shown here is derived from an EMBL/GenBank/DDBJ whole genome shotgun (WGS) entry which is preliminary data.</text>
</comment>
<reference evidence="1" key="1">
    <citation type="submission" date="2023-05" db="EMBL/GenBank/DDBJ databases">
        <authorList>
            <person name="Zhang X."/>
        </authorList>
    </citation>
    <scope>NUCLEOTIDE SEQUENCE</scope>
    <source>
        <strain evidence="1">YF14B1</strain>
    </source>
</reference>
<proteinExistence type="predicted"/>
<dbReference type="AlphaFoldDB" id="A0AAE3QXU0"/>
<organism evidence="1 2">
    <name type="scientific">Xanthocytophaga flava</name>
    <dbReference type="NCBI Taxonomy" id="3048013"/>
    <lineage>
        <taxon>Bacteria</taxon>
        <taxon>Pseudomonadati</taxon>
        <taxon>Bacteroidota</taxon>
        <taxon>Cytophagia</taxon>
        <taxon>Cytophagales</taxon>
        <taxon>Rhodocytophagaceae</taxon>
        <taxon>Xanthocytophaga</taxon>
    </lineage>
</organism>
<gene>
    <name evidence="1" type="ORF">QNI16_33930</name>
</gene>
<name>A0AAE3QXU0_9BACT</name>
<dbReference type="Proteomes" id="UP001241110">
    <property type="component" value="Unassembled WGS sequence"/>
</dbReference>
<accession>A0AAE3QXU0</accession>
<evidence type="ECO:0000313" key="2">
    <source>
        <dbReference type="Proteomes" id="UP001241110"/>
    </source>
</evidence>
<sequence length="55" mass="6474">MTSHEWLRSLRITAAKPQSFRLHRTKIKTNLYSDIRHENFYRLGSGKRLNGSSLT</sequence>
<dbReference type="RefSeq" id="WP_313988238.1">
    <property type="nucleotide sequence ID" value="NZ_JASJOS010000021.1"/>
</dbReference>